<gene>
    <name evidence="2" type="ORF">Hypma_008788</name>
</gene>
<feature type="compositionally biased region" description="Basic residues" evidence="1">
    <location>
        <begin position="63"/>
        <end position="73"/>
    </location>
</feature>
<feature type="compositionally biased region" description="Polar residues" evidence="1">
    <location>
        <begin position="157"/>
        <end position="175"/>
    </location>
</feature>
<evidence type="ECO:0000313" key="3">
    <source>
        <dbReference type="Proteomes" id="UP000076154"/>
    </source>
</evidence>
<comment type="caution">
    <text evidence="2">The sequence shown here is derived from an EMBL/GenBank/DDBJ whole genome shotgun (WGS) entry which is preliminary data.</text>
</comment>
<accession>A0A369JQL9</accession>
<feature type="compositionally biased region" description="Polar residues" evidence="1">
    <location>
        <begin position="140"/>
        <end position="149"/>
    </location>
</feature>
<dbReference type="EMBL" id="LUEZ02000045">
    <property type="protein sequence ID" value="RDB24118.1"/>
    <property type="molecule type" value="Genomic_DNA"/>
</dbReference>
<reference evidence="2" key="1">
    <citation type="submission" date="2018-04" db="EMBL/GenBank/DDBJ databases">
        <title>Whole genome sequencing of Hypsizygus marmoreus.</title>
        <authorList>
            <person name="Choi I.-G."/>
            <person name="Min B."/>
            <person name="Kim J.-G."/>
            <person name="Kim S."/>
            <person name="Oh Y.-L."/>
            <person name="Kong W.-S."/>
            <person name="Park H."/>
            <person name="Jeong J."/>
            <person name="Song E.-S."/>
        </authorList>
    </citation>
    <scope>NUCLEOTIDE SEQUENCE [LARGE SCALE GENOMIC DNA]</scope>
    <source>
        <strain evidence="2">51987-8</strain>
    </source>
</reference>
<dbReference type="InParanoid" id="A0A369JQL9"/>
<evidence type="ECO:0000313" key="2">
    <source>
        <dbReference type="EMBL" id="RDB24118.1"/>
    </source>
</evidence>
<keyword evidence="3" id="KW-1185">Reference proteome</keyword>
<sequence>MFPRLKVQLSRAGSKRRSQPCDLPVTSRSKTQEEKRPKAVRSASQAETRGQTPHSESAPAPSRNRKMSLKRLWGKQPPADRETRDIDGKLGAELSYLLGIDESGSVHSVAAKRYARVCRNPEKRRSSQAEVIDPFMKVQHGSSDDTPSFFSRDAMESRSSVSSGPTSAQQSLYIF</sequence>
<protein>
    <submittedName>
        <fullName evidence="2">Uncharacterized protein</fullName>
    </submittedName>
</protein>
<feature type="compositionally biased region" description="Polar residues" evidence="1">
    <location>
        <begin position="42"/>
        <end position="55"/>
    </location>
</feature>
<name>A0A369JQL9_HYPMA</name>
<proteinExistence type="predicted"/>
<feature type="region of interest" description="Disordered" evidence="1">
    <location>
        <begin position="1"/>
        <end position="87"/>
    </location>
</feature>
<dbReference type="AlphaFoldDB" id="A0A369JQL9"/>
<organism evidence="2 3">
    <name type="scientific">Hypsizygus marmoreus</name>
    <name type="common">White beech mushroom</name>
    <name type="synonym">Agaricus marmoreus</name>
    <dbReference type="NCBI Taxonomy" id="39966"/>
    <lineage>
        <taxon>Eukaryota</taxon>
        <taxon>Fungi</taxon>
        <taxon>Dikarya</taxon>
        <taxon>Basidiomycota</taxon>
        <taxon>Agaricomycotina</taxon>
        <taxon>Agaricomycetes</taxon>
        <taxon>Agaricomycetidae</taxon>
        <taxon>Agaricales</taxon>
        <taxon>Tricholomatineae</taxon>
        <taxon>Lyophyllaceae</taxon>
        <taxon>Hypsizygus</taxon>
    </lineage>
</organism>
<evidence type="ECO:0000256" key="1">
    <source>
        <dbReference type="SAM" id="MobiDB-lite"/>
    </source>
</evidence>
<dbReference type="Proteomes" id="UP000076154">
    <property type="component" value="Unassembled WGS sequence"/>
</dbReference>
<feature type="compositionally biased region" description="Basic and acidic residues" evidence="1">
    <location>
        <begin position="78"/>
        <end position="87"/>
    </location>
</feature>
<feature type="region of interest" description="Disordered" evidence="1">
    <location>
        <begin position="122"/>
        <end position="175"/>
    </location>
</feature>